<reference evidence="6" key="1">
    <citation type="journal article" date="2014" name="Int. J. Syst. Evol. Microbiol.">
        <title>Complete genome sequence of Corynebacterium casei LMG S-19264T (=DSM 44701T), isolated from a smear-ripened cheese.</title>
        <authorList>
            <consortium name="US DOE Joint Genome Institute (JGI-PGF)"/>
            <person name="Walter F."/>
            <person name="Albersmeier A."/>
            <person name="Kalinowski J."/>
            <person name="Ruckert C."/>
        </authorList>
    </citation>
    <scope>NUCLEOTIDE SEQUENCE</scope>
    <source>
        <strain evidence="6">CGMCC 4.5737</strain>
    </source>
</reference>
<name>A0A8J3CAE6_9PSEU</name>
<dbReference type="InterPro" id="IPR051788">
    <property type="entry name" value="MFS_Transporter"/>
</dbReference>
<dbReference type="InterPro" id="IPR011701">
    <property type="entry name" value="MFS"/>
</dbReference>
<comment type="subcellular location">
    <subcellularLocation>
        <location evidence="1">Membrane</location>
        <topology evidence="1">Multi-pass membrane protein</topology>
    </subcellularLocation>
</comment>
<evidence type="ECO:0008006" key="8">
    <source>
        <dbReference type="Google" id="ProtNLM"/>
    </source>
</evidence>
<evidence type="ECO:0000256" key="4">
    <source>
        <dbReference type="ARBA" id="ARBA00023136"/>
    </source>
</evidence>
<feature type="transmembrane region" description="Helical" evidence="5">
    <location>
        <begin position="44"/>
        <end position="64"/>
    </location>
</feature>
<dbReference type="GO" id="GO:0022857">
    <property type="term" value="F:transmembrane transporter activity"/>
    <property type="evidence" value="ECO:0007669"/>
    <property type="project" value="InterPro"/>
</dbReference>
<proteinExistence type="predicted"/>
<dbReference type="InterPro" id="IPR036259">
    <property type="entry name" value="MFS_trans_sf"/>
</dbReference>
<dbReference type="PANTHER" id="PTHR23514">
    <property type="entry name" value="BYPASS OF STOP CODON PROTEIN 6"/>
    <property type="match status" value="1"/>
</dbReference>
<sequence length="168" mass="16805">MFLAQDRQLNESAAAGGYACFSVAMVVARLLGERLERRFGPYRLLAGGGGGCAVGLAVTVIIPLPVAGYLGLVLAGLGVAAAFPVVLGLAGAVGAETGRGGEREIGFVTMISYAGFLIGPPMVGVIAQRTSLAVALGAVAAVVALVVPMAWTVARARRNAPKAAVSAV</sequence>
<dbReference type="Proteomes" id="UP000637578">
    <property type="component" value="Unassembled WGS sequence"/>
</dbReference>
<evidence type="ECO:0000313" key="7">
    <source>
        <dbReference type="Proteomes" id="UP000637578"/>
    </source>
</evidence>
<feature type="transmembrane region" description="Helical" evidence="5">
    <location>
        <begin position="105"/>
        <end position="126"/>
    </location>
</feature>
<feature type="transmembrane region" description="Helical" evidence="5">
    <location>
        <begin position="132"/>
        <end position="154"/>
    </location>
</feature>
<reference evidence="6" key="2">
    <citation type="submission" date="2020-09" db="EMBL/GenBank/DDBJ databases">
        <authorList>
            <person name="Sun Q."/>
            <person name="Zhou Y."/>
        </authorList>
    </citation>
    <scope>NUCLEOTIDE SEQUENCE</scope>
    <source>
        <strain evidence="6">CGMCC 4.5737</strain>
    </source>
</reference>
<dbReference type="PANTHER" id="PTHR23514:SF13">
    <property type="entry name" value="INNER MEMBRANE PROTEIN YBJJ"/>
    <property type="match status" value="1"/>
</dbReference>
<keyword evidence="7" id="KW-1185">Reference proteome</keyword>
<evidence type="ECO:0000313" key="6">
    <source>
        <dbReference type="EMBL" id="GGM50395.1"/>
    </source>
</evidence>
<feature type="transmembrane region" description="Helical" evidence="5">
    <location>
        <begin position="12"/>
        <end position="32"/>
    </location>
</feature>
<dbReference type="GO" id="GO:0016020">
    <property type="term" value="C:membrane"/>
    <property type="evidence" value="ECO:0007669"/>
    <property type="project" value="UniProtKB-SubCell"/>
</dbReference>
<dbReference type="EMBL" id="BMMK01000008">
    <property type="protein sequence ID" value="GGM50395.1"/>
    <property type="molecule type" value="Genomic_DNA"/>
</dbReference>
<evidence type="ECO:0000256" key="2">
    <source>
        <dbReference type="ARBA" id="ARBA00022692"/>
    </source>
</evidence>
<protein>
    <recommendedName>
        <fullName evidence="8">MFS transporter</fullName>
    </recommendedName>
</protein>
<comment type="caution">
    <text evidence="6">The sequence shown here is derived from an EMBL/GenBank/DDBJ whole genome shotgun (WGS) entry which is preliminary data.</text>
</comment>
<keyword evidence="3 5" id="KW-1133">Transmembrane helix</keyword>
<evidence type="ECO:0000256" key="5">
    <source>
        <dbReference type="SAM" id="Phobius"/>
    </source>
</evidence>
<dbReference type="Pfam" id="PF07690">
    <property type="entry name" value="MFS_1"/>
    <property type="match status" value="1"/>
</dbReference>
<dbReference type="AlphaFoldDB" id="A0A8J3CAE6"/>
<dbReference type="Gene3D" id="1.20.1250.20">
    <property type="entry name" value="MFS general substrate transporter like domains"/>
    <property type="match status" value="1"/>
</dbReference>
<keyword evidence="4 5" id="KW-0472">Membrane</keyword>
<feature type="transmembrane region" description="Helical" evidence="5">
    <location>
        <begin position="70"/>
        <end position="93"/>
    </location>
</feature>
<organism evidence="6 7">
    <name type="scientific">Longimycelium tulufanense</name>
    <dbReference type="NCBI Taxonomy" id="907463"/>
    <lineage>
        <taxon>Bacteria</taxon>
        <taxon>Bacillati</taxon>
        <taxon>Actinomycetota</taxon>
        <taxon>Actinomycetes</taxon>
        <taxon>Pseudonocardiales</taxon>
        <taxon>Pseudonocardiaceae</taxon>
        <taxon>Longimycelium</taxon>
    </lineage>
</organism>
<gene>
    <name evidence="6" type="ORF">GCM10012275_21600</name>
</gene>
<keyword evidence="2 5" id="KW-0812">Transmembrane</keyword>
<dbReference type="RefSeq" id="WP_229686245.1">
    <property type="nucleotide sequence ID" value="NZ_BMMK01000008.1"/>
</dbReference>
<dbReference type="SUPFAM" id="SSF103473">
    <property type="entry name" value="MFS general substrate transporter"/>
    <property type="match status" value="1"/>
</dbReference>
<accession>A0A8J3CAE6</accession>
<evidence type="ECO:0000256" key="1">
    <source>
        <dbReference type="ARBA" id="ARBA00004141"/>
    </source>
</evidence>
<evidence type="ECO:0000256" key="3">
    <source>
        <dbReference type="ARBA" id="ARBA00022989"/>
    </source>
</evidence>